<keyword evidence="6 7" id="KW-0694">RNA-binding</keyword>
<dbReference type="InterPro" id="IPR023165">
    <property type="entry name" value="rRNA_Ade_diMease-like_C"/>
</dbReference>
<feature type="domain" description="Ribosomal RNA adenine methylase transferase N-terminal" evidence="8">
    <location>
        <begin position="22"/>
        <end position="195"/>
    </location>
</feature>
<dbReference type="PROSITE" id="PS51689">
    <property type="entry name" value="SAM_RNA_A_N6_MT"/>
    <property type="match status" value="1"/>
</dbReference>
<dbReference type="PROSITE" id="PS01131">
    <property type="entry name" value="RRNA_A_DIMETH"/>
    <property type="match status" value="1"/>
</dbReference>
<dbReference type="SUPFAM" id="SSF53335">
    <property type="entry name" value="S-adenosyl-L-methionine-dependent methyltransferases"/>
    <property type="match status" value="1"/>
</dbReference>
<protein>
    <submittedName>
        <fullName evidence="9">Ribosomal RNA small subunit methyltransferase A</fullName>
        <ecNumber evidence="9">2.1.1.182</ecNumber>
    </submittedName>
</protein>
<feature type="binding site" evidence="7">
    <location>
        <position position="17"/>
    </location>
    <ligand>
        <name>S-adenosyl-L-methionine</name>
        <dbReference type="ChEBI" id="CHEBI:59789"/>
    </ligand>
</feature>
<dbReference type="GO" id="GO:0052908">
    <property type="term" value="F:16S rRNA (adenine(1518)-N(6)/adenine(1519)-N(6))-dimethyltransferase activity"/>
    <property type="evidence" value="ECO:0007669"/>
    <property type="project" value="UniProtKB-EC"/>
</dbReference>
<feature type="binding site" evidence="7">
    <location>
        <position position="88"/>
    </location>
    <ligand>
        <name>S-adenosyl-L-methionine</name>
        <dbReference type="ChEBI" id="CHEBI:59789"/>
    </ligand>
</feature>
<dbReference type="HAMAP" id="MF_00607">
    <property type="entry name" value="16SrRNA_methyltr_A"/>
    <property type="match status" value="1"/>
</dbReference>
<feature type="binding site" evidence="7">
    <location>
        <position position="42"/>
    </location>
    <ligand>
        <name>S-adenosyl-L-methionine</name>
        <dbReference type="ChEBI" id="CHEBI:59789"/>
    </ligand>
</feature>
<gene>
    <name evidence="9" type="primary">rsmA</name>
    <name evidence="9" type="ORF">G3N55_11940</name>
</gene>
<keyword evidence="10" id="KW-1185">Reference proteome</keyword>
<dbReference type="Gene3D" id="1.10.8.100">
    <property type="entry name" value="Ribosomal RNA adenine dimethylase-like, domain 2"/>
    <property type="match status" value="1"/>
</dbReference>
<evidence type="ECO:0000313" key="9">
    <source>
        <dbReference type="EMBL" id="NDY43546.1"/>
    </source>
</evidence>
<dbReference type="GO" id="GO:0005829">
    <property type="term" value="C:cytosol"/>
    <property type="evidence" value="ECO:0007669"/>
    <property type="project" value="TreeGrafter"/>
</dbReference>
<keyword evidence="3 7" id="KW-0489">Methyltransferase</keyword>
<dbReference type="InterPro" id="IPR011530">
    <property type="entry name" value="rRNA_adenine_dimethylase"/>
</dbReference>
<dbReference type="AlphaFoldDB" id="A0A6N9TYL5"/>
<dbReference type="Gene3D" id="3.40.50.150">
    <property type="entry name" value="Vaccinia Virus protein VP39"/>
    <property type="match status" value="1"/>
</dbReference>
<dbReference type="SMART" id="SM00650">
    <property type="entry name" value="rADc"/>
    <property type="match status" value="1"/>
</dbReference>
<reference evidence="9 10" key="1">
    <citation type="submission" date="2020-02" db="EMBL/GenBank/DDBJ databases">
        <title>Comparative genomics of sulfur disproportionating microorganisms.</title>
        <authorList>
            <person name="Ward L.M."/>
            <person name="Bertran E."/>
            <person name="Johnston D.T."/>
        </authorList>
    </citation>
    <scope>NUCLEOTIDE SEQUENCE [LARGE SCALE GENOMIC DNA]</scope>
    <source>
        <strain evidence="9 10">DSM 100025</strain>
    </source>
</reference>
<dbReference type="InterPro" id="IPR029063">
    <property type="entry name" value="SAM-dependent_MTases_sf"/>
</dbReference>
<accession>A0A6N9TYL5</accession>
<evidence type="ECO:0000256" key="6">
    <source>
        <dbReference type="ARBA" id="ARBA00022884"/>
    </source>
</evidence>
<evidence type="ECO:0000313" key="10">
    <source>
        <dbReference type="Proteomes" id="UP000469346"/>
    </source>
</evidence>
<keyword evidence="1" id="KW-0963">Cytoplasm</keyword>
<proteinExistence type="inferred from homology"/>
<dbReference type="InterPro" id="IPR020598">
    <property type="entry name" value="rRNA_Ade_methylase_Trfase_N"/>
</dbReference>
<dbReference type="NCBIfam" id="TIGR00755">
    <property type="entry name" value="ksgA"/>
    <property type="match status" value="1"/>
</dbReference>
<evidence type="ECO:0000256" key="4">
    <source>
        <dbReference type="ARBA" id="ARBA00022679"/>
    </source>
</evidence>
<dbReference type="CDD" id="cd02440">
    <property type="entry name" value="AdoMet_MTases"/>
    <property type="match status" value="1"/>
</dbReference>
<feature type="binding site" evidence="7">
    <location>
        <position position="110"/>
    </location>
    <ligand>
        <name>S-adenosyl-L-methionine</name>
        <dbReference type="ChEBI" id="CHEBI:59789"/>
    </ligand>
</feature>
<dbReference type="EC" id="2.1.1.182" evidence="9"/>
<dbReference type="Proteomes" id="UP000469346">
    <property type="component" value="Unassembled WGS sequence"/>
</dbReference>
<comment type="similarity">
    <text evidence="7">Belongs to the class I-like SAM-binding methyltransferase superfamily. rRNA adenine N(6)-methyltransferase family.</text>
</comment>
<evidence type="ECO:0000256" key="2">
    <source>
        <dbReference type="ARBA" id="ARBA00022552"/>
    </source>
</evidence>
<dbReference type="PANTHER" id="PTHR11727">
    <property type="entry name" value="DIMETHYLADENOSINE TRANSFERASE"/>
    <property type="match status" value="1"/>
</dbReference>
<keyword evidence="2" id="KW-0698">rRNA processing</keyword>
<sequence length="269" mass="29780">TSPRPPLPRRALGQNFLVHGHTVRAIVERSGLRPGETVVEIGVGLGALTRELARVAGRVVGIEVDRRLVEWLAAEGDLPANVEVRHADILEADLPGLAEELGGPLRLFGNLPYNISTQVLFRLWESRRVVRRATLMFQKEVADRLLAAPGGKDYGILTVLLGLSCRLARLMELPPEAFRPRPKVRSTVLDIDFRDPPFQVRHPDRLRRLVRAAFQKRRKTLRNALAGIDGIPGDRLERCLAACGLDPGQRPETVPPEGYLCLCEAMAAL</sequence>
<organism evidence="9 10">
    <name type="scientific">Dissulfurirhabdus thermomarina</name>
    <dbReference type="NCBI Taxonomy" id="1765737"/>
    <lineage>
        <taxon>Bacteria</taxon>
        <taxon>Deltaproteobacteria</taxon>
        <taxon>Dissulfurirhabdaceae</taxon>
        <taxon>Dissulfurirhabdus</taxon>
    </lineage>
</organism>
<dbReference type="EMBL" id="JAAGRR010000204">
    <property type="protein sequence ID" value="NDY43546.1"/>
    <property type="molecule type" value="Genomic_DNA"/>
</dbReference>
<feature type="binding site" evidence="7">
    <location>
        <position position="15"/>
    </location>
    <ligand>
        <name>S-adenosyl-L-methionine</name>
        <dbReference type="ChEBI" id="CHEBI:59789"/>
    </ligand>
</feature>
<keyword evidence="5 7" id="KW-0949">S-adenosyl-L-methionine</keyword>
<evidence type="ECO:0000256" key="5">
    <source>
        <dbReference type="ARBA" id="ARBA00022691"/>
    </source>
</evidence>
<evidence type="ECO:0000256" key="7">
    <source>
        <dbReference type="PROSITE-ProRule" id="PRU01026"/>
    </source>
</evidence>
<name>A0A6N9TYL5_DISTH</name>
<evidence type="ECO:0000256" key="1">
    <source>
        <dbReference type="ARBA" id="ARBA00022490"/>
    </source>
</evidence>
<dbReference type="GO" id="GO:0003723">
    <property type="term" value="F:RNA binding"/>
    <property type="evidence" value="ECO:0007669"/>
    <property type="project" value="UniProtKB-UniRule"/>
</dbReference>
<dbReference type="Pfam" id="PF00398">
    <property type="entry name" value="RrnaAD"/>
    <property type="match status" value="1"/>
</dbReference>
<comment type="caution">
    <text evidence="9">The sequence shown here is derived from an EMBL/GenBank/DDBJ whole genome shotgun (WGS) entry which is preliminary data.</text>
</comment>
<dbReference type="PANTHER" id="PTHR11727:SF7">
    <property type="entry name" value="DIMETHYLADENOSINE TRANSFERASE-RELATED"/>
    <property type="match status" value="1"/>
</dbReference>
<evidence type="ECO:0000256" key="3">
    <source>
        <dbReference type="ARBA" id="ARBA00022603"/>
    </source>
</evidence>
<dbReference type="InterPro" id="IPR001737">
    <property type="entry name" value="KsgA/Erm"/>
</dbReference>
<keyword evidence="4 7" id="KW-0808">Transferase</keyword>
<feature type="binding site" evidence="7">
    <location>
        <position position="63"/>
    </location>
    <ligand>
        <name>S-adenosyl-L-methionine</name>
        <dbReference type="ChEBI" id="CHEBI:59789"/>
    </ligand>
</feature>
<feature type="non-terminal residue" evidence="9">
    <location>
        <position position="1"/>
    </location>
</feature>
<evidence type="ECO:0000259" key="8">
    <source>
        <dbReference type="SMART" id="SM00650"/>
    </source>
</evidence>
<dbReference type="RefSeq" id="WP_163299881.1">
    <property type="nucleotide sequence ID" value="NZ_JAAGRR010000204.1"/>
</dbReference>
<dbReference type="InterPro" id="IPR020596">
    <property type="entry name" value="rRNA_Ade_Mease_Trfase_CS"/>
</dbReference>